<dbReference type="Pfam" id="PF08700">
    <property type="entry name" value="VPS51_Exo84_N"/>
    <property type="match status" value="1"/>
</dbReference>
<dbReference type="InterPro" id="IPR014812">
    <property type="entry name" value="Vps51"/>
</dbReference>
<keyword evidence="2" id="KW-0333">Golgi apparatus</keyword>
<dbReference type="GO" id="GO:1990745">
    <property type="term" value="C:EARP complex"/>
    <property type="evidence" value="ECO:0000318"/>
    <property type="project" value="GO_Central"/>
</dbReference>
<keyword evidence="2" id="KW-0813">Transport</keyword>
<protein>
    <recommendedName>
        <fullName evidence="2">Vacuolar protein sorting-associated protein 51 homolog</fullName>
    </recommendedName>
</protein>
<organism evidence="3 4">
    <name type="scientific">Populus trichocarpa</name>
    <name type="common">Western balsam poplar</name>
    <name type="synonym">Populus balsamifera subsp. trichocarpa</name>
    <dbReference type="NCBI Taxonomy" id="3694"/>
    <lineage>
        <taxon>Eukaryota</taxon>
        <taxon>Viridiplantae</taxon>
        <taxon>Streptophyta</taxon>
        <taxon>Embryophyta</taxon>
        <taxon>Tracheophyta</taxon>
        <taxon>Spermatophyta</taxon>
        <taxon>Magnoliopsida</taxon>
        <taxon>eudicotyledons</taxon>
        <taxon>Gunneridae</taxon>
        <taxon>Pentapetalae</taxon>
        <taxon>rosids</taxon>
        <taxon>fabids</taxon>
        <taxon>Malpighiales</taxon>
        <taxon>Salicaceae</taxon>
        <taxon>Saliceae</taxon>
        <taxon>Populus</taxon>
    </lineage>
</organism>
<dbReference type="GO" id="GO:0032456">
    <property type="term" value="P:endocytic recycling"/>
    <property type="evidence" value="ECO:0000318"/>
    <property type="project" value="GO_Central"/>
</dbReference>
<dbReference type="GO" id="GO:0016020">
    <property type="term" value="C:membrane"/>
    <property type="evidence" value="ECO:0000318"/>
    <property type="project" value="GO_Central"/>
</dbReference>
<comment type="subunit">
    <text evidence="2">Component of the Golgi-associated retrograde protein (GARP) complex.</text>
</comment>
<dbReference type="AlphaFoldDB" id="A0A2K2BLH8"/>
<dbReference type="Proteomes" id="UP000006729">
    <property type="component" value="Chromosome 2"/>
</dbReference>
<dbReference type="EMBL" id="CM009291">
    <property type="protein sequence ID" value="PNT50633.2"/>
    <property type="molecule type" value="Genomic_DNA"/>
</dbReference>
<keyword evidence="2" id="KW-0653">Protein transport</keyword>
<dbReference type="GO" id="GO:0007041">
    <property type="term" value="P:lysosomal transport"/>
    <property type="evidence" value="ECO:0000318"/>
    <property type="project" value="GO_Central"/>
</dbReference>
<comment type="similarity">
    <text evidence="1 2">Belongs to the VPS51 family.</text>
</comment>
<evidence type="ECO:0000256" key="1">
    <source>
        <dbReference type="ARBA" id="ARBA00006080"/>
    </source>
</evidence>
<gene>
    <name evidence="3" type="ORF">POPTR_002G194250v4</name>
</gene>
<dbReference type="GO" id="GO:0007030">
    <property type="term" value="P:Golgi organization"/>
    <property type="evidence" value="ECO:0000318"/>
    <property type="project" value="GO_Central"/>
</dbReference>
<dbReference type="GO" id="GO:0006869">
    <property type="term" value="P:lipid transport"/>
    <property type="evidence" value="ECO:0007669"/>
    <property type="project" value="UniProtKB-UniRule"/>
</dbReference>
<dbReference type="GO" id="GO:0048193">
    <property type="term" value="P:Golgi vesicle transport"/>
    <property type="evidence" value="ECO:0000318"/>
    <property type="project" value="GO_Central"/>
</dbReference>
<evidence type="ECO:0000256" key="2">
    <source>
        <dbReference type="RuleBase" id="RU368010"/>
    </source>
</evidence>
<proteinExistence type="inferred from homology"/>
<dbReference type="GO" id="GO:0015031">
    <property type="term" value="P:protein transport"/>
    <property type="evidence" value="ECO:0007669"/>
    <property type="project" value="UniProtKB-UniRule"/>
</dbReference>
<name>A0A2K2BLH8_POPTR</name>
<reference evidence="3 4" key="1">
    <citation type="journal article" date="2006" name="Science">
        <title>The genome of black cottonwood, Populus trichocarpa (Torr. &amp; Gray).</title>
        <authorList>
            <person name="Tuskan G.A."/>
            <person name="Difazio S."/>
            <person name="Jansson S."/>
            <person name="Bohlmann J."/>
            <person name="Grigoriev I."/>
            <person name="Hellsten U."/>
            <person name="Putnam N."/>
            <person name="Ralph S."/>
            <person name="Rombauts S."/>
            <person name="Salamov A."/>
            <person name="Schein J."/>
            <person name="Sterck L."/>
            <person name="Aerts A."/>
            <person name="Bhalerao R.R."/>
            <person name="Bhalerao R.P."/>
            <person name="Blaudez D."/>
            <person name="Boerjan W."/>
            <person name="Brun A."/>
            <person name="Brunner A."/>
            <person name="Busov V."/>
            <person name="Campbell M."/>
            <person name="Carlson J."/>
            <person name="Chalot M."/>
            <person name="Chapman J."/>
            <person name="Chen G.L."/>
            <person name="Cooper D."/>
            <person name="Coutinho P.M."/>
            <person name="Couturier J."/>
            <person name="Covert S."/>
            <person name="Cronk Q."/>
            <person name="Cunningham R."/>
            <person name="Davis J."/>
            <person name="Degroeve S."/>
            <person name="Dejardin A."/>
            <person name="Depamphilis C."/>
            <person name="Detter J."/>
            <person name="Dirks B."/>
            <person name="Dubchak I."/>
            <person name="Duplessis S."/>
            <person name="Ehlting J."/>
            <person name="Ellis B."/>
            <person name="Gendler K."/>
            <person name="Goodstein D."/>
            <person name="Gribskov M."/>
            <person name="Grimwood J."/>
            <person name="Groover A."/>
            <person name="Gunter L."/>
            <person name="Hamberger B."/>
            <person name="Heinze B."/>
            <person name="Helariutta Y."/>
            <person name="Henrissat B."/>
            <person name="Holligan D."/>
            <person name="Holt R."/>
            <person name="Huang W."/>
            <person name="Islam-Faridi N."/>
            <person name="Jones S."/>
            <person name="Jones-Rhoades M."/>
            <person name="Jorgensen R."/>
            <person name="Joshi C."/>
            <person name="Kangasjarvi J."/>
            <person name="Karlsson J."/>
            <person name="Kelleher C."/>
            <person name="Kirkpatrick R."/>
            <person name="Kirst M."/>
            <person name="Kohler A."/>
            <person name="Kalluri U."/>
            <person name="Larimer F."/>
            <person name="Leebens-Mack J."/>
            <person name="Leple J.C."/>
            <person name="Locascio P."/>
            <person name="Lou Y."/>
            <person name="Lucas S."/>
            <person name="Martin F."/>
            <person name="Montanini B."/>
            <person name="Napoli C."/>
            <person name="Nelson D.R."/>
            <person name="Nelson C."/>
            <person name="Nieminen K."/>
            <person name="Nilsson O."/>
            <person name="Pereda V."/>
            <person name="Peter G."/>
            <person name="Philippe R."/>
            <person name="Pilate G."/>
            <person name="Poliakov A."/>
            <person name="Razumovskaya J."/>
            <person name="Richardson P."/>
            <person name="Rinaldi C."/>
            <person name="Ritland K."/>
            <person name="Rouze P."/>
            <person name="Ryaboy D."/>
            <person name="Schmutz J."/>
            <person name="Schrader J."/>
            <person name="Segerman B."/>
            <person name="Shin H."/>
            <person name="Siddiqui A."/>
            <person name="Sterky F."/>
            <person name="Terry A."/>
            <person name="Tsai C.J."/>
            <person name="Uberbacher E."/>
            <person name="Unneberg P."/>
            <person name="Vahala J."/>
            <person name="Wall K."/>
            <person name="Wessler S."/>
            <person name="Yang G."/>
            <person name="Yin T."/>
            <person name="Douglas C."/>
            <person name="Marra M."/>
            <person name="Sandberg G."/>
            <person name="Van de Peer Y."/>
            <person name="Rokhsar D."/>
        </authorList>
    </citation>
    <scope>NUCLEOTIDE SEQUENCE [LARGE SCALE GENOMIC DNA]</scope>
    <source>
        <strain evidence="4">cv. Nisqually</strain>
    </source>
</reference>
<dbReference type="GO" id="GO:0042147">
    <property type="term" value="P:retrograde transport, endosome to Golgi"/>
    <property type="evidence" value="ECO:0000318"/>
    <property type="project" value="GO_Central"/>
</dbReference>
<dbReference type="FunCoup" id="A0A2K2BLH8">
    <property type="interactions" value="4730"/>
</dbReference>
<dbReference type="PANTHER" id="PTHR15954:SF4">
    <property type="entry name" value="VACUOLAR PROTEIN SORTING-ASSOCIATED PROTEIN 51 HOMOLOG"/>
    <property type="match status" value="1"/>
</dbReference>
<dbReference type="GO" id="GO:0000938">
    <property type="term" value="C:GARP complex"/>
    <property type="evidence" value="ECO:0000318"/>
    <property type="project" value="GO_Central"/>
</dbReference>
<comment type="caution">
    <text evidence="3">The sequence shown here is derived from an EMBL/GenBank/DDBJ whole genome shotgun (WGS) entry which is preliminary data.</text>
</comment>
<dbReference type="GO" id="GO:0005829">
    <property type="term" value="C:cytosol"/>
    <property type="evidence" value="ECO:0007669"/>
    <property type="project" value="GOC"/>
</dbReference>
<evidence type="ECO:0000313" key="4">
    <source>
        <dbReference type="Proteomes" id="UP000006729"/>
    </source>
</evidence>
<dbReference type="STRING" id="3694.A0A2K2BLH8"/>
<keyword evidence="2" id="KW-0445">Lipid transport</keyword>
<accession>A0A2K2BLH8</accession>
<comment type="function">
    <text evidence="2">Acts as component of the GARP complex that is involved in retrograde transport from early and late endosomes to the trans-Golgi network (TGN).</text>
</comment>
<dbReference type="PANTHER" id="PTHR15954">
    <property type="entry name" value="VACUOLAR PROTEIN SORTING-ASSOCIATED PROTEIN 51 HOMOLOG"/>
    <property type="match status" value="1"/>
</dbReference>
<comment type="subcellular location">
    <subcellularLocation>
        <location evidence="2">Golgi apparatus</location>
        <location evidence="2">trans-Golgi network</location>
    </subcellularLocation>
</comment>
<evidence type="ECO:0000313" key="3">
    <source>
        <dbReference type="EMBL" id="PNT50633.2"/>
    </source>
</evidence>
<sequence length="213" mass="24303">MARIKPQDLLQQSKKKKAPSRMSVTSIVSYCLILLLTLFFLYSIYKHWSLRSSVQTENVESGFGGGHAFVDSKKYDLPGYAVFDVINGPEICLLFKVGTLTFEHDNIIFCHLKRGTSRGCLFHRVMKHYVIQAGDGGLLGDTEDWTLRGKHYSQLDTCLKREAFMFGASKTKHDDRGEDVVQTFSFFNVCQEIEENIPRSHAGIIDVTWRQKI</sequence>
<dbReference type="InParanoid" id="A0A2K2BLH8"/>
<keyword evidence="4" id="KW-1185">Reference proteome</keyword>